<dbReference type="RefSeq" id="WP_088592805.1">
    <property type="nucleotide sequence ID" value="NZ_CP022047.2"/>
</dbReference>
<dbReference type="InterPro" id="IPR037185">
    <property type="entry name" value="EmrE-like"/>
</dbReference>
<feature type="transmembrane region" description="Helical" evidence="8">
    <location>
        <begin position="32"/>
        <end position="50"/>
    </location>
</feature>
<dbReference type="Pfam" id="PF00893">
    <property type="entry name" value="Multi_Drug_Res"/>
    <property type="match status" value="1"/>
</dbReference>
<keyword evidence="4 7" id="KW-0812">Transmembrane</keyword>
<dbReference type="Gene3D" id="1.10.3730.20">
    <property type="match status" value="1"/>
</dbReference>
<accession>A0AAI8GV93</accession>
<feature type="transmembrane region" description="Helical" evidence="8">
    <location>
        <begin position="84"/>
        <end position="103"/>
    </location>
</feature>
<keyword evidence="3" id="KW-1003">Cell membrane</keyword>
<proteinExistence type="inferred from homology"/>
<dbReference type="GO" id="GO:0022857">
    <property type="term" value="F:transmembrane transporter activity"/>
    <property type="evidence" value="ECO:0007669"/>
    <property type="project" value="InterPro"/>
</dbReference>
<dbReference type="GO" id="GO:0005886">
    <property type="term" value="C:plasma membrane"/>
    <property type="evidence" value="ECO:0007669"/>
    <property type="project" value="UniProtKB-SubCell"/>
</dbReference>
<evidence type="ECO:0000313" key="10">
    <source>
        <dbReference type="Proteomes" id="UP000197058"/>
    </source>
</evidence>
<dbReference type="SUPFAM" id="SSF103481">
    <property type="entry name" value="Multidrug resistance efflux transporter EmrE"/>
    <property type="match status" value="1"/>
</dbReference>
<dbReference type="InterPro" id="IPR045324">
    <property type="entry name" value="Small_multidrug_res"/>
</dbReference>
<evidence type="ECO:0000256" key="5">
    <source>
        <dbReference type="ARBA" id="ARBA00022989"/>
    </source>
</evidence>
<evidence type="ECO:0000256" key="8">
    <source>
        <dbReference type="SAM" id="Phobius"/>
    </source>
</evidence>
<dbReference type="KEGG" id="sscu:CEP64_13930"/>
<dbReference type="AlphaFoldDB" id="A0AAI8GV93"/>
<reference evidence="10" key="1">
    <citation type="submission" date="2017-06" db="EMBL/GenBank/DDBJ databases">
        <title>FDA dAtabase for Regulatory Grade micrObial Sequences (FDA-ARGOS): Supporting development and validation of Infectious Disease Dx tests.</title>
        <authorList>
            <person name="Goldberg B."/>
            <person name="Campos J."/>
            <person name="Tallon L."/>
            <person name="Sadzewicz L."/>
            <person name="Sengamalay N."/>
            <person name="Ott S."/>
            <person name="Godinez A."/>
            <person name="Nagaraj S."/>
            <person name="Vavikolanu K."/>
            <person name="Nadendla S."/>
            <person name="George J."/>
            <person name="Geyer C."/>
            <person name="Sichtig H."/>
        </authorList>
    </citation>
    <scope>NUCLEOTIDE SEQUENCE [LARGE SCALE GENOMIC DNA]</scope>
    <source>
        <strain evidence="10">FDAARGOS_285</strain>
        <plasmid evidence="10">unnamed1</plasmid>
    </source>
</reference>
<comment type="similarity">
    <text evidence="7">Belongs to the drug/metabolite transporter (DMT) superfamily. Small multidrug resistance (SMR) (TC 2.A.7.1) family.</text>
</comment>
<protein>
    <submittedName>
        <fullName evidence="9">QacE family quaternary ammonium compound efflux SMR transporter</fullName>
    </submittedName>
</protein>
<organism evidence="9 10">
    <name type="scientific">Mammaliicoccus sciuri</name>
    <name type="common">Staphylococcus sciuri</name>
    <dbReference type="NCBI Taxonomy" id="1296"/>
    <lineage>
        <taxon>Bacteria</taxon>
        <taxon>Bacillati</taxon>
        <taxon>Bacillota</taxon>
        <taxon>Bacilli</taxon>
        <taxon>Bacillales</taxon>
        <taxon>Staphylococcaceae</taxon>
        <taxon>Mammaliicoccus</taxon>
    </lineage>
</organism>
<keyword evidence="6 8" id="KW-0472">Membrane</keyword>
<evidence type="ECO:0000313" key="9">
    <source>
        <dbReference type="EMBL" id="ASE35713.1"/>
    </source>
</evidence>
<sequence>MGWILVILAALFEVVGIIGLKKFSSEKNLNNGILLFVGFIGSLTLLYSAFNYIQMSIAYSVWVGIGTASAVVLNMVFFNEPKNMGRILSLILIIIGVVGLKAVS</sequence>
<keyword evidence="5 8" id="KW-1133">Transmembrane helix</keyword>
<gene>
    <name evidence="9" type="ORF">CEP64_13930</name>
</gene>
<dbReference type="PANTHER" id="PTHR30561">
    <property type="entry name" value="SMR FAMILY PROTON-DEPENDENT DRUG EFFLUX TRANSPORTER SUGE"/>
    <property type="match status" value="1"/>
</dbReference>
<geneLocation type="plasmid" evidence="9 10">
    <name>unnamed1</name>
</geneLocation>
<keyword evidence="2" id="KW-0813">Transport</keyword>
<evidence type="ECO:0000256" key="2">
    <source>
        <dbReference type="ARBA" id="ARBA00022448"/>
    </source>
</evidence>
<dbReference type="InterPro" id="IPR000390">
    <property type="entry name" value="Small_drug/metabolite_transptr"/>
</dbReference>
<evidence type="ECO:0000256" key="4">
    <source>
        <dbReference type="ARBA" id="ARBA00022692"/>
    </source>
</evidence>
<evidence type="ECO:0000256" key="7">
    <source>
        <dbReference type="RuleBase" id="RU003942"/>
    </source>
</evidence>
<dbReference type="Proteomes" id="UP000197058">
    <property type="component" value="Plasmid unnamed1"/>
</dbReference>
<comment type="subcellular location">
    <subcellularLocation>
        <location evidence="1 7">Cell membrane</location>
        <topology evidence="1 7">Multi-pass membrane protein</topology>
    </subcellularLocation>
</comment>
<keyword evidence="9" id="KW-0614">Plasmid</keyword>
<dbReference type="EMBL" id="CP022047">
    <property type="protein sequence ID" value="ASE35713.1"/>
    <property type="molecule type" value="Genomic_DNA"/>
</dbReference>
<feature type="transmembrane region" description="Helical" evidence="8">
    <location>
        <begin position="57"/>
        <end position="78"/>
    </location>
</feature>
<name>A0AAI8GV93_MAMSC</name>
<evidence type="ECO:0000256" key="1">
    <source>
        <dbReference type="ARBA" id="ARBA00004651"/>
    </source>
</evidence>
<dbReference type="PANTHER" id="PTHR30561:SF0">
    <property type="entry name" value="GUANIDINIUM EXPORTER"/>
    <property type="match status" value="1"/>
</dbReference>
<evidence type="ECO:0000256" key="6">
    <source>
        <dbReference type="ARBA" id="ARBA00023136"/>
    </source>
</evidence>
<evidence type="ECO:0000256" key="3">
    <source>
        <dbReference type="ARBA" id="ARBA00022475"/>
    </source>
</evidence>